<dbReference type="Pfam" id="PF00010">
    <property type="entry name" value="HLH"/>
    <property type="match status" value="1"/>
</dbReference>
<name>A0A0N7I757_9CNID</name>
<dbReference type="GO" id="GO:0070888">
    <property type="term" value="F:E-box binding"/>
    <property type="evidence" value="ECO:0007669"/>
    <property type="project" value="TreeGrafter"/>
</dbReference>
<dbReference type="GO" id="GO:0003700">
    <property type="term" value="F:DNA-binding transcription factor activity"/>
    <property type="evidence" value="ECO:0007669"/>
    <property type="project" value="TreeGrafter"/>
</dbReference>
<dbReference type="InterPro" id="IPR036638">
    <property type="entry name" value="HLH_DNA-bd_sf"/>
</dbReference>
<protein>
    <submittedName>
        <fullName evidence="3">Hlh-5</fullName>
    </submittedName>
</protein>
<feature type="domain" description="BHLH" evidence="2">
    <location>
        <begin position="164"/>
        <end position="216"/>
    </location>
</feature>
<dbReference type="GO" id="GO:0045944">
    <property type="term" value="P:positive regulation of transcription by RNA polymerase II"/>
    <property type="evidence" value="ECO:0007669"/>
    <property type="project" value="TreeGrafter"/>
</dbReference>
<dbReference type="SMART" id="SM00353">
    <property type="entry name" value="HLH"/>
    <property type="match status" value="1"/>
</dbReference>
<evidence type="ECO:0000256" key="1">
    <source>
        <dbReference type="SAM" id="MobiDB-lite"/>
    </source>
</evidence>
<reference evidence="3" key="1">
    <citation type="submission" date="2015-07" db="EMBL/GenBank/DDBJ databases">
        <title>Wnt signalling and multipotent stem cell formation and differenciation in the hydrozoan Clytia hemisphaerica.</title>
        <authorList>
            <person name="Ruggiero A."/>
            <person name="Lapebie P."/>
            <person name="Barreau C."/>
            <person name="Houliston E."/>
        </authorList>
    </citation>
    <scope>NUCLEOTIDE SEQUENCE</scope>
</reference>
<dbReference type="InterPro" id="IPR050359">
    <property type="entry name" value="bHLH_transcription_factors"/>
</dbReference>
<dbReference type="AlphaFoldDB" id="A0A0N7I757"/>
<evidence type="ECO:0000259" key="2">
    <source>
        <dbReference type="PROSITE" id="PS50888"/>
    </source>
</evidence>
<dbReference type="Gene3D" id="4.10.280.10">
    <property type="entry name" value="Helix-loop-helix DNA-binding domain"/>
    <property type="match status" value="1"/>
</dbReference>
<organism evidence="3">
    <name type="scientific">Clytia hemisphaerica</name>
    <dbReference type="NCBI Taxonomy" id="252671"/>
    <lineage>
        <taxon>Eukaryota</taxon>
        <taxon>Metazoa</taxon>
        <taxon>Cnidaria</taxon>
        <taxon>Hydrozoa</taxon>
        <taxon>Hydroidolina</taxon>
        <taxon>Leptothecata</taxon>
        <taxon>Obeliida</taxon>
        <taxon>Clytiidae</taxon>
        <taxon>Clytia</taxon>
    </lineage>
</organism>
<dbReference type="GO" id="GO:0005634">
    <property type="term" value="C:nucleus"/>
    <property type="evidence" value="ECO:0007669"/>
    <property type="project" value="TreeGrafter"/>
</dbReference>
<dbReference type="PROSITE" id="PS50888">
    <property type="entry name" value="BHLH"/>
    <property type="match status" value="1"/>
</dbReference>
<dbReference type="EMBL" id="KT318160">
    <property type="protein sequence ID" value="ALJ33563.1"/>
    <property type="molecule type" value="mRNA"/>
</dbReference>
<feature type="compositionally biased region" description="Polar residues" evidence="1">
    <location>
        <begin position="140"/>
        <end position="149"/>
    </location>
</feature>
<proteinExistence type="evidence at transcript level"/>
<feature type="region of interest" description="Disordered" evidence="1">
    <location>
        <begin position="30"/>
        <end position="66"/>
    </location>
</feature>
<dbReference type="CDD" id="cd11431">
    <property type="entry name" value="bHLH_TS_taxi_Dei"/>
    <property type="match status" value="1"/>
</dbReference>
<sequence>MSSSLHYGGSFPLPPLSAFSSLHSSSQAALTSGAPYSGYGQSNGGEETKEQYQHNGVSSVPMPSLSIPPATPPYPYNLSSSYPPPFMMGEQNGRSFHRNEPNFYPSRNIEPAQPWDRQSHGMPPEGPGQYPRMMYPPPWQNNFNGPTNNRPRQPKPKRPRMSLQKRLLVNARERDRMRVLNKAFESLRDALPCYIADGHMAKITTLRLAINYIKALTDLLNEQKVIGNKTGVMRKERSHEEIFSTILKDSKVDGVKPVLKNLDERLAIPTLTHQHHPEMFDNFPQVMQYY</sequence>
<dbReference type="GO" id="GO:0046983">
    <property type="term" value="F:protein dimerization activity"/>
    <property type="evidence" value="ECO:0007669"/>
    <property type="project" value="InterPro"/>
</dbReference>
<evidence type="ECO:0000313" key="3">
    <source>
        <dbReference type="EMBL" id="ALJ33563.1"/>
    </source>
</evidence>
<accession>A0A0N7I757</accession>
<dbReference type="GO" id="GO:0007423">
    <property type="term" value="P:sensory organ development"/>
    <property type="evidence" value="ECO:0007669"/>
    <property type="project" value="TreeGrafter"/>
</dbReference>
<dbReference type="SUPFAM" id="SSF47459">
    <property type="entry name" value="HLH, helix-loop-helix DNA-binding domain"/>
    <property type="match status" value="1"/>
</dbReference>
<dbReference type="PANTHER" id="PTHR19290">
    <property type="entry name" value="BASIC HELIX-LOOP-HELIX PROTEIN NEUROGENIN-RELATED"/>
    <property type="match status" value="1"/>
</dbReference>
<dbReference type="GO" id="GO:0061564">
    <property type="term" value="P:axon development"/>
    <property type="evidence" value="ECO:0007669"/>
    <property type="project" value="TreeGrafter"/>
</dbReference>
<feature type="region of interest" description="Disordered" evidence="1">
    <location>
        <begin position="85"/>
        <end position="161"/>
    </location>
</feature>
<dbReference type="InterPro" id="IPR011598">
    <property type="entry name" value="bHLH_dom"/>
</dbReference>